<accession>A0A4U5PH21</accession>
<dbReference type="InterPro" id="IPR043198">
    <property type="entry name" value="Cyclin/Ssn8"/>
</dbReference>
<keyword evidence="1" id="KW-0195">Cyclin</keyword>
<feature type="region of interest" description="Disordered" evidence="2">
    <location>
        <begin position="369"/>
        <end position="396"/>
    </location>
</feature>
<dbReference type="Pfam" id="PF00134">
    <property type="entry name" value="Cyclin_N"/>
    <property type="match status" value="1"/>
</dbReference>
<dbReference type="PANTHER" id="PTHR10026">
    <property type="entry name" value="CYCLIN"/>
    <property type="match status" value="1"/>
</dbReference>
<protein>
    <recommendedName>
        <fullName evidence="3">Cyclin N-terminal domain-containing protein</fullName>
    </recommendedName>
</protein>
<feature type="region of interest" description="Disordered" evidence="2">
    <location>
        <begin position="257"/>
        <end position="322"/>
    </location>
</feature>
<dbReference type="InterPro" id="IPR006671">
    <property type="entry name" value="Cyclin_N"/>
</dbReference>
<evidence type="ECO:0000259" key="3">
    <source>
        <dbReference type="Pfam" id="PF00134"/>
    </source>
</evidence>
<dbReference type="STRING" id="34508.A0A4U5PH21"/>
<dbReference type="AlphaFoldDB" id="A0A4U5PH21"/>
<feature type="compositionally biased region" description="Low complexity" evidence="2">
    <location>
        <begin position="276"/>
        <end position="299"/>
    </location>
</feature>
<comment type="caution">
    <text evidence="4">The sequence shown here is derived from an EMBL/GenBank/DDBJ whole genome shotgun (WGS) entry which is preliminary data.</text>
</comment>
<dbReference type="GO" id="GO:0006357">
    <property type="term" value="P:regulation of transcription by RNA polymerase II"/>
    <property type="evidence" value="ECO:0007669"/>
    <property type="project" value="InterPro"/>
</dbReference>
<reference evidence="4 5" key="2">
    <citation type="journal article" date="2019" name="G3 (Bethesda)">
        <title>Hybrid Assembly of the Genome of the Entomopathogenic Nematode Steinernema carpocapsae Identifies the X-Chromosome.</title>
        <authorList>
            <person name="Serra L."/>
            <person name="Macchietto M."/>
            <person name="Macias-Munoz A."/>
            <person name="McGill C.J."/>
            <person name="Rodriguez I.M."/>
            <person name="Rodriguez B."/>
            <person name="Murad R."/>
            <person name="Mortazavi A."/>
        </authorList>
    </citation>
    <scope>NUCLEOTIDE SEQUENCE [LARGE SCALE GENOMIC DNA]</scope>
    <source>
        <strain evidence="4 5">ALL</strain>
    </source>
</reference>
<dbReference type="OrthoDB" id="25002at2759"/>
<sequence>MLGSPAMDASQPRWFLTQDQIAALPSIIEGMSPEEETRQRQKAAAFIIQVAETINGSKGRKITQLCISTAIVFMQRFFTVHSMNRFNVRDVATMCLFLASKSEESPLRLEYFIKAWWFLKFGGQVTLDSKRFQDANALLLAIENCVIHTLAFDLAIPLPHAFVLNAMKALQIDRTVINIAYYGFATGILHVTNWAIRYSAATIACVCIQLACSWARVVIRTTAKPWYQVVAPNLTEEQLQAMVDEFTRTMQTCPSTSKKIFDKGLEKNPGSSTENSPQTASQRSSASSQSSQPSSQRASFAEPSLGQQTLSLPPAPPRLVELNVNPHKMRPDEQRRSLPAWNHPQQFQGVTRFEEDTKRHPHYDERHRRLSFTNPNPHHRKRVHDRVPESQTNGFNCKSAKFSYSANPLDVFGPL</sequence>
<evidence type="ECO:0000256" key="1">
    <source>
        <dbReference type="ARBA" id="ARBA00023127"/>
    </source>
</evidence>
<name>A0A4U5PH21_STECR</name>
<dbReference type="GO" id="GO:0016538">
    <property type="term" value="F:cyclin-dependent protein serine/threonine kinase regulator activity"/>
    <property type="evidence" value="ECO:0007669"/>
    <property type="project" value="InterPro"/>
</dbReference>
<evidence type="ECO:0000256" key="2">
    <source>
        <dbReference type="SAM" id="MobiDB-lite"/>
    </source>
</evidence>
<evidence type="ECO:0000313" key="5">
    <source>
        <dbReference type="Proteomes" id="UP000298663"/>
    </source>
</evidence>
<dbReference type="Gene3D" id="1.10.472.10">
    <property type="entry name" value="Cyclin-like"/>
    <property type="match status" value="2"/>
</dbReference>
<dbReference type="SUPFAM" id="SSF47954">
    <property type="entry name" value="Cyclin-like"/>
    <property type="match status" value="2"/>
</dbReference>
<feature type="domain" description="Cyclin N-terminal" evidence="3">
    <location>
        <begin position="28"/>
        <end position="154"/>
    </location>
</feature>
<keyword evidence="5" id="KW-1185">Reference proteome</keyword>
<proteinExistence type="predicted"/>
<evidence type="ECO:0000313" key="4">
    <source>
        <dbReference type="EMBL" id="TKR95723.1"/>
    </source>
</evidence>
<gene>
    <name evidence="4" type="ORF">L596_009852</name>
</gene>
<dbReference type="Pfam" id="PF21797">
    <property type="entry name" value="CycT2-like_C"/>
    <property type="match status" value="1"/>
</dbReference>
<dbReference type="InterPro" id="IPR036915">
    <property type="entry name" value="Cyclin-like_sf"/>
</dbReference>
<organism evidence="4 5">
    <name type="scientific">Steinernema carpocapsae</name>
    <name type="common">Entomopathogenic nematode</name>
    <dbReference type="NCBI Taxonomy" id="34508"/>
    <lineage>
        <taxon>Eukaryota</taxon>
        <taxon>Metazoa</taxon>
        <taxon>Ecdysozoa</taxon>
        <taxon>Nematoda</taxon>
        <taxon>Chromadorea</taxon>
        <taxon>Rhabditida</taxon>
        <taxon>Tylenchina</taxon>
        <taxon>Panagrolaimomorpha</taxon>
        <taxon>Strongyloidoidea</taxon>
        <taxon>Steinernematidae</taxon>
        <taxon>Steinernema</taxon>
    </lineage>
</organism>
<dbReference type="EMBL" id="AZBU02000002">
    <property type="protein sequence ID" value="TKR95723.1"/>
    <property type="molecule type" value="Genomic_DNA"/>
</dbReference>
<dbReference type="Proteomes" id="UP000298663">
    <property type="component" value="Unassembled WGS sequence"/>
</dbReference>
<reference evidence="4 5" key="1">
    <citation type="journal article" date="2015" name="Genome Biol.">
        <title>Comparative genomics of Steinernema reveals deeply conserved gene regulatory networks.</title>
        <authorList>
            <person name="Dillman A.R."/>
            <person name="Macchietto M."/>
            <person name="Porter C.F."/>
            <person name="Rogers A."/>
            <person name="Williams B."/>
            <person name="Antoshechkin I."/>
            <person name="Lee M.M."/>
            <person name="Goodwin Z."/>
            <person name="Lu X."/>
            <person name="Lewis E.E."/>
            <person name="Goodrich-Blair H."/>
            <person name="Stock S.P."/>
            <person name="Adams B.J."/>
            <person name="Sternberg P.W."/>
            <person name="Mortazavi A."/>
        </authorList>
    </citation>
    <scope>NUCLEOTIDE SEQUENCE [LARGE SCALE GENOMIC DNA]</scope>
    <source>
        <strain evidence="4 5">ALL</strain>
    </source>
</reference>